<organism evidence="3 4">
    <name type="scientific">Marisediminitalea aggregata</name>
    <dbReference type="NCBI Taxonomy" id="634436"/>
    <lineage>
        <taxon>Bacteria</taxon>
        <taxon>Pseudomonadati</taxon>
        <taxon>Pseudomonadota</taxon>
        <taxon>Gammaproteobacteria</taxon>
        <taxon>Alteromonadales</taxon>
        <taxon>Alteromonadaceae</taxon>
        <taxon>Marisediminitalea</taxon>
    </lineage>
</organism>
<dbReference type="EMBL" id="FQWD01000001">
    <property type="protein sequence ID" value="SHF73598.1"/>
    <property type="molecule type" value="Genomic_DNA"/>
</dbReference>
<feature type="domain" description="Aminotransferase class V" evidence="2">
    <location>
        <begin position="94"/>
        <end position="323"/>
    </location>
</feature>
<dbReference type="PANTHER" id="PTHR43586:SF4">
    <property type="entry name" value="ISOPENICILLIN N EPIMERASE"/>
    <property type="match status" value="1"/>
</dbReference>
<dbReference type="Gene3D" id="3.90.1150.10">
    <property type="entry name" value="Aspartate Aminotransferase, domain 1"/>
    <property type="match status" value="1"/>
</dbReference>
<dbReference type="Pfam" id="PF00266">
    <property type="entry name" value="Aminotran_5"/>
    <property type="match status" value="1"/>
</dbReference>
<dbReference type="InterPro" id="IPR015421">
    <property type="entry name" value="PyrdxlP-dep_Trfase_major"/>
</dbReference>
<accession>A0A1M5E2U9</accession>
<dbReference type="STRING" id="634436.SAMN05216361_0233"/>
<evidence type="ECO:0000313" key="3">
    <source>
        <dbReference type="EMBL" id="SHF73598.1"/>
    </source>
</evidence>
<evidence type="ECO:0000256" key="1">
    <source>
        <dbReference type="ARBA" id="ARBA00022898"/>
    </source>
</evidence>
<reference evidence="4" key="1">
    <citation type="submission" date="2016-11" db="EMBL/GenBank/DDBJ databases">
        <authorList>
            <person name="Varghese N."/>
            <person name="Submissions S."/>
        </authorList>
    </citation>
    <scope>NUCLEOTIDE SEQUENCE [LARGE SCALE GENOMIC DNA]</scope>
    <source>
        <strain evidence="4">CGMCC 1.8995</strain>
    </source>
</reference>
<dbReference type="GO" id="GO:0016829">
    <property type="term" value="F:lyase activity"/>
    <property type="evidence" value="ECO:0007669"/>
    <property type="project" value="UniProtKB-KW"/>
</dbReference>
<dbReference type="InterPro" id="IPR015422">
    <property type="entry name" value="PyrdxlP-dep_Trfase_small"/>
</dbReference>
<dbReference type="AlphaFoldDB" id="A0A1M5E2U9"/>
<dbReference type="InterPro" id="IPR000192">
    <property type="entry name" value="Aminotrans_V_dom"/>
</dbReference>
<dbReference type="SUPFAM" id="SSF53383">
    <property type="entry name" value="PLP-dependent transferases"/>
    <property type="match status" value="1"/>
</dbReference>
<keyword evidence="1" id="KW-0663">Pyridoxal phosphate</keyword>
<dbReference type="PANTHER" id="PTHR43586">
    <property type="entry name" value="CYSTEINE DESULFURASE"/>
    <property type="match status" value="1"/>
</dbReference>
<evidence type="ECO:0000259" key="2">
    <source>
        <dbReference type="Pfam" id="PF00266"/>
    </source>
</evidence>
<evidence type="ECO:0000313" key="4">
    <source>
        <dbReference type="Proteomes" id="UP000184520"/>
    </source>
</evidence>
<name>A0A1M5E2U9_9ALTE</name>
<gene>
    <name evidence="3" type="ORF">SAMN05216361_0233</name>
</gene>
<dbReference type="InterPro" id="IPR015424">
    <property type="entry name" value="PyrdxlP-dep_Trfase"/>
</dbReference>
<dbReference type="OrthoDB" id="9764293at2"/>
<dbReference type="RefSeq" id="WP_084526068.1">
    <property type="nucleotide sequence ID" value="NZ_FQWD01000001.1"/>
</dbReference>
<keyword evidence="3" id="KW-0456">Lyase</keyword>
<sequence>MDIQSLFTQKDGIYLLNHSVGCMPASTREVAEAQFFDAWENGTPDPWSQWFPVFEQFQQSLARLFNSDACQFCPQQNVSSGLSKLLSAFPPASQNNGRNVILISENDFPSIGFVMQQASHYGYEVQFIKDDEDVLDTATWQTHLTERVYAVLITHGHYNSGKLVPVKDVISIARKQGVMSIVDIAQTAGVIPIDFTDWQPDVVAGSCVKWLCGGPGAGFLWVNKQVLNQLEPVDIGWFSHKNPFEFNIHNFEYADSALRFWGGTPSVLPYAIAKNSIDQMCNIGVKKVREHNVMLARKVIDALPASWLVSPDEDQYRTGTLVVNPPNREAIEARLNALNVHFDVRKRGFRLSAHIYNTPEQIEQVINALL</sequence>
<dbReference type="Gene3D" id="3.40.640.10">
    <property type="entry name" value="Type I PLP-dependent aspartate aminotransferase-like (Major domain)"/>
    <property type="match status" value="1"/>
</dbReference>
<proteinExistence type="predicted"/>
<protein>
    <submittedName>
        <fullName evidence="3">Selenocysteine lyase/Cysteine desulfurase</fullName>
    </submittedName>
</protein>
<keyword evidence="4" id="KW-1185">Reference proteome</keyword>
<dbReference type="Proteomes" id="UP000184520">
    <property type="component" value="Unassembled WGS sequence"/>
</dbReference>